<evidence type="ECO:0000313" key="5">
    <source>
        <dbReference type="EnsemblPlants" id="Kaladp0068s0325.1.v1.1"/>
    </source>
</evidence>
<dbReference type="InterPro" id="IPR027356">
    <property type="entry name" value="NPH3_dom"/>
</dbReference>
<feature type="domain" description="NPH3" evidence="4">
    <location>
        <begin position="175"/>
        <end position="431"/>
    </location>
</feature>
<accession>A0A7N0UIA4</accession>
<dbReference type="Gramene" id="Kaladp0068s0325.1.v1.1">
    <property type="protein sequence ID" value="Kaladp0068s0325.1.v1.1"/>
    <property type="gene ID" value="Kaladp0068s0325.v1.1"/>
</dbReference>
<dbReference type="AlphaFoldDB" id="A0A7N0UIA4"/>
<dbReference type="Proteomes" id="UP000594263">
    <property type="component" value="Unplaced"/>
</dbReference>
<keyword evidence="6" id="KW-1185">Reference proteome</keyword>
<proteinExistence type="inferred from homology"/>
<protein>
    <recommendedName>
        <fullName evidence="4">NPH3 domain-containing protein</fullName>
    </recommendedName>
</protein>
<keyword evidence="2" id="KW-0833">Ubl conjugation pathway</keyword>
<evidence type="ECO:0000256" key="1">
    <source>
        <dbReference type="ARBA" id="ARBA00004906"/>
    </source>
</evidence>
<name>A0A7N0UIA4_KALFE</name>
<evidence type="ECO:0000259" key="4">
    <source>
        <dbReference type="PROSITE" id="PS51649"/>
    </source>
</evidence>
<dbReference type="Pfam" id="PF03000">
    <property type="entry name" value="NPH3"/>
    <property type="match status" value="1"/>
</dbReference>
<evidence type="ECO:0000313" key="6">
    <source>
        <dbReference type="Proteomes" id="UP000594263"/>
    </source>
</evidence>
<dbReference type="InterPro" id="IPR011333">
    <property type="entry name" value="SKP1/BTB/POZ_sf"/>
</dbReference>
<dbReference type="GO" id="GO:0016567">
    <property type="term" value="P:protein ubiquitination"/>
    <property type="evidence" value="ECO:0007669"/>
    <property type="project" value="UniProtKB-UniPathway"/>
</dbReference>
<dbReference type="OMA" id="NIRTSDC"/>
<dbReference type="EnsemblPlants" id="Kaladp0068s0325.1.v1.1">
    <property type="protein sequence ID" value="Kaladp0068s0325.1.v1.1"/>
    <property type="gene ID" value="Kaladp0068s0325.v1.1"/>
</dbReference>
<dbReference type="SUPFAM" id="SSF54695">
    <property type="entry name" value="POZ domain"/>
    <property type="match status" value="1"/>
</dbReference>
<organism evidence="5 6">
    <name type="scientific">Kalanchoe fedtschenkoi</name>
    <name type="common">Lavender scallops</name>
    <name type="synonym">South American air plant</name>
    <dbReference type="NCBI Taxonomy" id="63787"/>
    <lineage>
        <taxon>Eukaryota</taxon>
        <taxon>Viridiplantae</taxon>
        <taxon>Streptophyta</taxon>
        <taxon>Embryophyta</taxon>
        <taxon>Tracheophyta</taxon>
        <taxon>Spermatophyta</taxon>
        <taxon>Magnoliopsida</taxon>
        <taxon>eudicotyledons</taxon>
        <taxon>Gunneridae</taxon>
        <taxon>Pentapetalae</taxon>
        <taxon>Saxifragales</taxon>
        <taxon>Crassulaceae</taxon>
        <taxon>Kalanchoe</taxon>
    </lineage>
</organism>
<evidence type="ECO:0000256" key="3">
    <source>
        <dbReference type="PROSITE-ProRule" id="PRU00982"/>
    </source>
</evidence>
<dbReference type="PANTHER" id="PTHR32370">
    <property type="entry name" value="OS12G0117600 PROTEIN"/>
    <property type="match status" value="1"/>
</dbReference>
<dbReference type="InterPro" id="IPR043454">
    <property type="entry name" value="NPH3/RPT2-like"/>
</dbReference>
<dbReference type="UniPathway" id="UPA00143"/>
<evidence type="ECO:0000256" key="2">
    <source>
        <dbReference type="ARBA" id="ARBA00022786"/>
    </source>
</evidence>
<dbReference type="PROSITE" id="PS51649">
    <property type="entry name" value="NPH3"/>
    <property type="match status" value="1"/>
</dbReference>
<sequence>MKFMKLGTSVDTFYTQDNNIRTSDCVAPSDLIVHIKDTSYHLHQYALLPKCGILKEILAGGRDSSTLSVELHNFCYGILIHLSAENFVPAYCAAKFLQMTGEHEKRNFVPLLESFFGACILDSRGVPNCSDELGITRRCVDSIVEKILVPPPKVTWSFTYTRPGYQRRHPAAPMDWWTEDLSYLDLELFRSVIVSVGFTNTLSPQLIGEALHVYASCNLFPSNRSFEDKKRMLESITSLIPLDRGSVSVRFLFKLLSLGHQVEMSSLTKAELTRRCSVQLEDATVDDLLLVSSSSAGRDFYDIELVKVVLENYLTLWRQIQASHPEDKTKLLISVQKVGKLIDSLLQIVATDASMPISDFISLAKALPRIARPGHDELYKSIDVYLKEHLKLPKADKKSICSILDCERLSHEVAAHAVKNDLLPLRIVVQA</sequence>
<comment type="similarity">
    <text evidence="3">Belongs to the NPH3 family.</text>
</comment>
<comment type="pathway">
    <text evidence="1">Protein modification; protein ubiquitination.</text>
</comment>
<reference evidence="5" key="1">
    <citation type="submission" date="2021-01" db="UniProtKB">
        <authorList>
            <consortium name="EnsemblPlants"/>
        </authorList>
    </citation>
    <scope>IDENTIFICATION</scope>
</reference>